<dbReference type="RefSeq" id="WP_025056913.1">
    <property type="nucleotide sequence ID" value="NZ_JACIFU010000002.1"/>
</dbReference>
<name>A0A7W6M8A3_9RHOB</name>
<dbReference type="PANTHER" id="PTHR34219:SF1">
    <property type="entry name" value="PEPSY DOMAIN-CONTAINING PROTEIN"/>
    <property type="match status" value="1"/>
</dbReference>
<feature type="transmembrane region" description="Helical" evidence="1">
    <location>
        <begin position="26"/>
        <end position="51"/>
    </location>
</feature>
<organism evidence="2 3">
    <name type="scientific">Sulfitobacter noctilucicola</name>
    <dbReference type="NCBI Taxonomy" id="1342301"/>
    <lineage>
        <taxon>Bacteria</taxon>
        <taxon>Pseudomonadati</taxon>
        <taxon>Pseudomonadota</taxon>
        <taxon>Alphaproteobacteria</taxon>
        <taxon>Rhodobacterales</taxon>
        <taxon>Roseobacteraceae</taxon>
        <taxon>Sulfitobacter</taxon>
    </lineage>
</organism>
<sequence>MTSTNINAQPEGGVNKLYFAAWRWHFYAGLVVLPFLTILAITGMSMLWIAWIDGRDGERTAVVPQEIVQPVSVQSQAAVAAVPDGELKQYVAPRTDDVAALFRVDADGDAIMVAVNPYTAQVIETFPRRSGWYDFVDNIHSELMLGVTGDRMLETAASLTLVLIATGLYMWWPREAGWRRALIPRFGQGRALWKSLHGVVGIWISLFLVFFLISGLAWAGIWGGKMVQAWSQFPAAKWDNVPLSDETHASMNHNRREVPWALEQTPMPASGSNVGTEGVTAATISIDTVDMLAREIGFDARYQLNVPQSDTGVWTLSRDSMNTDSTDPMSDRTVHVDQFTGKILADVRFEDYSLAGKAMAVGIALHMGTLGFWSVLANTVVCLSVLFLCLSAVVLWWKRRPVNAGRLSAPPMPKELPLWQGAVLVGLAVSMAFPMAGLALLTVLALDTLVLSRLPRLRRRLT</sequence>
<evidence type="ECO:0000256" key="1">
    <source>
        <dbReference type="SAM" id="Phobius"/>
    </source>
</evidence>
<feature type="transmembrane region" description="Helical" evidence="1">
    <location>
        <begin position="375"/>
        <end position="397"/>
    </location>
</feature>
<feature type="transmembrane region" description="Helical" evidence="1">
    <location>
        <begin position="152"/>
        <end position="172"/>
    </location>
</feature>
<dbReference type="EMBL" id="JACIFU010000002">
    <property type="protein sequence ID" value="MBB4174281.1"/>
    <property type="molecule type" value="Genomic_DNA"/>
</dbReference>
<keyword evidence="1" id="KW-1133">Transmembrane helix</keyword>
<evidence type="ECO:0000313" key="3">
    <source>
        <dbReference type="Proteomes" id="UP000565745"/>
    </source>
</evidence>
<reference evidence="2 3" key="1">
    <citation type="submission" date="2020-08" db="EMBL/GenBank/DDBJ databases">
        <title>Genomic Encyclopedia of Type Strains, Phase IV (KMG-IV): sequencing the most valuable type-strain genomes for metagenomic binning, comparative biology and taxonomic classification.</title>
        <authorList>
            <person name="Goeker M."/>
        </authorList>
    </citation>
    <scope>NUCLEOTIDE SEQUENCE [LARGE SCALE GENOMIC DNA]</scope>
    <source>
        <strain evidence="2 3">DSM 101015</strain>
    </source>
</reference>
<evidence type="ECO:0000313" key="2">
    <source>
        <dbReference type="EMBL" id="MBB4174281.1"/>
    </source>
</evidence>
<comment type="caution">
    <text evidence="2">The sequence shown here is derived from an EMBL/GenBank/DDBJ whole genome shotgun (WGS) entry which is preliminary data.</text>
</comment>
<keyword evidence="1" id="KW-0812">Transmembrane</keyword>
<dbReference type="PANTHER" id="PTHR34219">
    <property type="entry name" value="IRON-REGULATED INNER MEMBRANE PROTEIN-RELATED"/>
    <property type="match status" value="1"/>
</dbReference>
<feature type="transmembrane region" description="Helical" evidence="1">
    <location>
        <begin position="417"/>
        <end position="450"/>
    </location>
</feature>
<dbReference type="AlphaFoldDB" id="A0A7W6M8A3"/>
<dbReference type="Proteomes" id="UP000565745">
    <property type="component" value="Unassembled WGS sequence"/>
</dbReference>
<feature type="transmembrane region" description="Helical" evidence="1">
    <location>
        <begin position="200"/>
        <end position="222"/>
    </location>
</feature>
<keyword evidence="1" id="KW-0472">Membrane</keyword>
<accession>A0A7W6M8A3</accession>
<dbReference type="InterPro" id="IPR005625">
    <property type="entry name" value="PepSY-ass_TM"/>
</dbReference>
<gene>
    <name evidence="2" type="ORF">GGR93_002054</name>
</gene>
<dbReference type="Pfam" id="PF03929">
    <property type="entry name" value="PepSY_TM"/>
    <property type="match status" value="1"/>
</dbReference>
<proteinExistence type="predicted"/>
<protein>
    <submittedName>
        <fullName evidence="2">Putative iron-regulated membrane protein</fullName>
    </submittedName>
</protein>
<dbReference type="OrthoDB" id="9791166at2"/>
<keyword evidence="3" id="KW-1185">Reference proteome</keyword>